<dbReference type="InterPro" id="IPR002495">
    <property type="entry name" value="Glyco_trans_8"/>
</dbReference>
<proteinExistence type="predicted"/>
<evidence type="ECO:0000313" key="3">
    <source>
        <dbReference type="EMBL" id="CAJ1379680.1"/>
    </source>
</evidence>
<dbReference type="AlphaFoldDB" id="A0AA36MNU5"/>
<dbReference type="InterPro" id="IPR029044">
    <property type="entry name" value="Nucleotide-diphossugar_trans"/>
</dbReference>
<dbReference type="Pfam" id="PF11977">
    <property type="entry name" value="RNase_Zc3h12a"/>
    <property type="match status" value="1"/>
</dbReference>
<dbReference type="Gene3D" id="3.40.50.11980">
    <property type="match status" value="1"/>
</dbReference>
<protein>
    <recommendedName>
        <fullName evidence="2">RNase NYN domain-containing protein</fullName>
    </recommendedName>
</protein>
<dbReference type="SUPFAM" id="SSF53448">
    <property type="entry name" value="Nucleotide-diphospho-sugar transferases"/>
    <property type="match status" value="1"/>
</dbReference>
<feature type="domain" description="RNase NYN" evidence="2">
    <location>
        <begin position="97"/>
        <end position="231"/>
    </location>
</feature>
<feature type="compositionally biased region" description="Basic residues" evidence="1">
    <location>
        <begin position="596"/>
        <end position="612"/>
    </location>
</feature>
<dbReference type="Proteomes" id="UP001178507">
    <property type="component" value="Unassembled WGS sequence"/>
</dbReference>
<feature type="region of interest" description="Disordered" evidence="1">
    <location>
        <begin position="654"/>
        <end position="712"/>
    </location>
</feature>
<reference evidence="3" key="1">
    <citation type="submission" date="2023-08" db="EMBL/GenBank/DDBJ databases">
        <authorList>
            <person name="Chen Y."/>
            <person name="Shah S."/>
            <person name="Dougan E. K."/>
            <person name="Thang M."/>
            <person name="Chan C."/>
        </authorList>
    </citation>
    <scope>NUCLEOTIDE SEQUENCE</scope>
</reference>
<dbReference type="InterPro" id="IPR050587">
    <property type="entry name" value="GNT1/Glycosyltrans_8"/>
</dbReference>
<dbReference type="GO" id="GO:0016757">
    <property type="term" value="F:glycosyltransferase activity"/>
    <property type="evidence" value="ECO:0007669"/>
    <property type="project" value="InterPro"/>
</dbReference>
<sequence>MDEFDHEFVLNLEDKEERKRFAATLAAVQRGLEVGVPQEPAVAAPGTVFQVKEPAVAAPGTVFQVKDPAVAAPACPASEGKPSKPVAAARPGFQAQAHIILDSRNITSEGFERGGAHGGLPHCEQLLQAYDFFASRQPEETVWLVMHRWVANRFDRELSNLQQRLVITPQGIQTDDFMLELVERKLSDGHEAWLVSNNPFRHYLRSGTITQEWIDNYCLRYTFAGDCFLCPHYRPVLPQRALKWPRAKPRFAMRSRAPVHYTPKKDGAYVSVLWALEESEEMDAYGLDALVLGSSLLKHGGTYDRVLLVTEAVFWSIWAHRLQPFWDMRVVHPLDVSPELVSGCHRRFHGVFTKLRVFELEEYRKVVLLDLDLLVRSNCEELFSFQAPTALQRGNGEWDLGRPRWAHSFLDRDSLRQKGGVNVGVVILEPSLQTFQQMQEKLLMPDRRFREATTMPEQDFLTLWFVGSWRPLHVKYNYQLHHLKFLERDGHSGPRARLPPQDVVIWHFSAKPKPSSLFADRGNGHWVEEYAHLVLPDCDGHERSIIKMAAREWLEALQDASPEDFGPAFLPPVLAICDGNVHDEGRAWTTPMPAKAKAKAPPVRRNKKKKNKKTAEDWRGSSAVLGVQQRPIGVAVPAQTQLLATPKAARAQLQARPKAARAQLQAKPKPTAAPEPRTLKLTPKPPPGPPPAHILAAPFRPVRKLAGRPAPY</sequence>
<accession>A0AA36MNU5</accession>
<keyword evidence="4" id="KW-1185">Reference proteome</keyword>
<dbReference type="InterPro" id="IPR021869">
    <property type="entry name" value="RNase_Zc3h12_NYN"/>
</dbReference>
<evidence type="ECO:0000313" key="4">
    <source>
        <dbReference type="Proteomes" id="UP001178507"/>
    </source>
</evidence>
<dbReference type="PANTHER" id="PTHR11183">
    <property type="entry name" value="GLYCOGENIN SUBFAMILY MEMBER"/>
    <property type="match status" value="1"/>
</dbReference>
<evidence type="ECO:0000259" key="2">
    <source>
        <dbReference type="Pfam" id="PF11977"/>
    </source>
</evidence>
<evidence type="ECO:0000256" key="1">
    <source>
        <dbReference type="SAM" id="MobiDB-lite"/>
    </source>
</evidence>
<feature type="compositionally biased region" description="Pro residues" evidence="1">
    <location>
        <begin position="683"/>
        <end position="692"/>
    </location>
</feature>
<dbReference type="Pfam" id="PF01501">
    <property type="entry name" value="Glyco_transf_8"/>
    <property type="match status" value="1"/>
</dbReference>
<organism evidence="3 4">
    <name type="scientific">Effrenium voratum</name>
    <dbReference type="NCBI Taxonomy" id="2562239"/>
    <lineage>
        <taxon>Eukaryota</taxon>
        <taxon>Sar</taxon>
        <taxon>Alveolata</taxon>
        <taxon>Dinophyceae</taxon>
        <taxon>Suessiales</taxon>
        <taxon>Symbiodiniaceae</taxon>
        <taxon>Effrenium</taxon>
    </lineage>
</organism>
<feature type="region of interest" description="Disordered" evidence="1">
    <location>
        <begin position="592"/>
        <end position="619"/>
    </location>
</feature>
<gene>
    <name evidence="3" type="ORF">EVOR1521_LOCUS7854</name>
</gene>
<dbReference type="EMBL" id="CAUJNA010000650">
    <property type="protein sequence ID" value="CAJ1379680.1"/>
    <property type="molecule type" value="Genomic_DNA"/>
</dbReference>
<name>A0AA36MNU5_9DINO</name>
<comment type="caution">
    <text evidence="3">The sequence shown here is derived from an EMBL/GenBank/DDBJ whole genome shotgun (WGS) entry which is preliminary data.</text>
</comment>
<dbReference type="Gene3D" id="3.90.550.10">
    <property type="entry name" value="Spore Coat Polysaccharide Biosynthesis Protein SpsA, Chain A"/>
    <property type="match status" value="1"/>
</dbReference>